<dbReference type="SUPFAM" id="SSF51182">
    <property type="entry name" value="RmlC-like cupins"/>
    <property type="match status" value="1"/>
</dbReference>
<evidence type="ECO:0000313" key="3">
    <source>
        <dbReference type="Proteomes" id="UP000245207"/>
    </source>
</evidence>
<dbReference type="Gene3D" id="2.60.120.10">
    <property type="entry name" value="Jelly Rolls"/>
    <property type="match status" value="1"/>
</dbReference>
<dbReference type="EMBL" id="PKPP01006953">
    <property type="protein sequence ID" value="PWA54829.1"/>
    <property type="molecule type" value="Genomic_DNA"/>
</dbReference>
<reference evidence="2 3" key="1">
    <citation type="journal article" date="2018" name="Mol. Plant">
        <title>The genome of Artemisia annua provides insight into the evolution of Asteraceae family and artemisinin biosynthesis.</title>
        <authorList>
            <person name="Shen Q."/>
            <person name="Zhang L."/>
            <person name="Liao Z."/>
            <person name="Wang S."/>
            <person name="Yan T."/>
            <person name="Shi P."/>
            <person name="Liu M."/>
            <person name="Fu X."/>
            <person name="Pan Q."/>
            <person name="Wang Y."/>
            <person name="Lv Z."/>
            <person name="Lu X."/>
            <person name="Zhang F."/>
            <person name="Jiang W."/>
            <person name="Ma Y."/>
            <person name="Chen M."/>
            <person name="Hao X."/>
            <person name="Li L."/>
            <person name="Tang Y."/>
            <person name="Lv G."/>
            <person name="Zhou Y."/>
            <person name="Sun X."/>
            <person name="Brodelius P.E."/>
            <person name="Rose J.K.C."/>
            <person name="Tang K."/>
        </authorList>
    </citation>
    <scope>NUCLEOTIDE SEQUENCE [LARGE SCALE GENOMIC DNA]</scope>
    <source>
        <strain evidence="3">cv. Huhao1</strain>
        <tissue evidence="2">Leaf</tissue>
    </source>
</reference>
<evidence type="ECO:0000259" key="1">
    <source>
        <dbReference type="Pfam" id="PF00190"/>
    </source>
</evidence>
<evidence type="ECO:0000313" key="2">
    <source>
        <dbReference type="EMBL" id="PWA54829.1"/>
    </source>
</evidence>
<sequence length="225" mass="25291">MKKKQFLNQSQLTNFVDSSLLNILYLCIIFNLSNSNKVHEQRKRAMKSNLRNRTICVDEHIRASVSMISASVLVVVASDTEFNREIYGLYIQVAGSYGLPPTPARRAFFIIYQSVVPYIVKSQVLPLALGATTFSGLTSTCTRTSVNRKPVSTNSRSDLNQLLKKFMPPTQQSVSYDILESPSGSPNMFHINPRASELLFVTRGSLQVGFVERKNALYKSDTLDW</sequence>
<dbReference type="Pfam" id="PF00190">
    <property type="entry name" value="Cupin_1"/>
    <property type="match status" value="1"/>
</dbReference>
<dbReference type="Proteomes" id="UP000245207">
    <property type="component" value="Unassembled WGS sequence"/>
</dbReference>
<feature type="domain" description="Cupin type-1" evidence="1">
    <location>
        <begin position="182"/>
        <end position="215"/>
    </location>
</feature>
<dbReference type="InterPro" id="IPR014710">
    <property type="entry name" value="RmlC-like_jellyroll"/>
</dbReference>
<dbReference type="STRING" id="35608.A0A2U1M0P7"/>
<dbReference type="AlphaFoldDB" id="A0A2U1M0P7"/>
<comment type="caution">
    <text evidence="2">The sequence shown here is derived from an EMBL/GenBank/DDBJ whole genome shotgun (WGS) entry which is preliminary data.</text>
</comment>
<protein>
    <submittedName>
        <fullName evidence="2">Germin-like protein 9-3</fullName>
    </submittedName>
</protein>
<dbReference type="OrthoDB" id="6270329at2759"/>
<dbReference type="InterPro" id="IPR006045">
    <property type="entry name" value="Cupin_1"/>
</dbReference>
<gene>
    <name evidence="2" type="ORF">CTI12_AA430380</name>
</gene>
<accession>A0A2U1M0P7</accession>
<name>A0A2U1M0P7_ARTAN</name>
<dbReference type="InterPro" id="IPR011051">
    <property type="entry name" value="RmlC_Cupin_sf"/>
</dbReference>
<organism evidence="2 3">
    <name type="scientific">Artemisia annua</name>
    <name type="common">Sweet wormwood</name>
    <dbReference type="NCBI Taxonomy" id="35608"/>
    <lineage>
        <taxon>Eukaryota</taxon>
        <taxon>Viridiplantae</taxon>
        <taxon>Streptophyta</taxon>
        <taxon>Embryophyta</taxon>
        <taxon>Tracheophyta</taxon>
        <taxon>Spermatophyta</taxon>
        <taxon>Magnoliopsida</taxon>
        <taxon>eudicotyledons</taxon>
        <taxon>Gunneridae</taxon>
        <taxon>Pentapetalae</taxon>
        <taxon>asterids</taxon>
        <taxon>campanulids</taxon>
        <taxon>Asterales</taxon>
        <taxon>Asteraceae</taxon>
        <taxon>Asteroideae</taxon>
        <taxon>Anthemideae</taxon>
        <taxon>Artemisiinae</taxon>
        <taxon>Artemisia</taxon>
    </lineage>
</organism>
<keyword evidence="3" id="KW-1185">Reference proteome</keyword>
<proteinExistence type="predicted"/>